<name>A0A8H8CSY3_AJECA</name>
<dbReference type="EMBL" id="JAEVHI010000006">
    <property type="protein sequence ID" value="KAG5288602.1"/>
    <property type="molecule type" value="Genomic_DNA"/>
</dbReference>
<gene>
    <name evidence="1" type="ORF">I7I52_12133</name>
</gene>
<reference evidence="1 2" key="1">
    <citation type="submission" date="2021-01" db="EMBL/GenBank/DDBJ databases">
        <title>Chromosome-level genome assembly of a human fungal pathogen reveals clustering of transcriptionally co-regulated genes.</title>
        <authorList>
            <person name="Voorhies M."/>
            <person name="Cohen S."/>
            <person name="Shea T.P."/>
            <person name="Petrus S."/>
            <person name="Munoz J.F."/>
            <person name="Poplawski S."/>
            <person name="Goldman W.E."/>
            <person name="Michael T."/>
            <person name="Cuomo C.A."/>
            <person name="Sil A."/>
            <person name="Beyhan S."/>
        </authorList>
    </citation>
    <scope>NUCLEOTIDE SEQUENCE [LARGE SCALE GENOMIC DNA]</scope>
    <source>
        <strain evidence="1 2">G184AR</strain>
    </source>
</reference>
<dbReference type="VEuPathDB" id="FungiDB:I7I52_12133"/>
<accession>A0A8H8CSY3</accession>
<proteinExistence type="predicted"/>
<sequence length="79" mass="9174">MVFDRLKRGLRTYVICRHRNRPTETEDSLCVQGAFEAFVVSILLWRIGRLLIIPSSYNLCSKLVRRISFSSGWVITAQE</sequence>
<dbReference type="Proteomes" id="UP000670092">
    <property type="component" value="Unassembled WGS sequence"/>
</dbReference>
<dbReference type="AlphaFoldDB" id="A0A8H8CSY3"/>
<protein>
    <submittedName>
        <fullName evidence="1">Uncharacterized protein</fullName>
    </submittedName>
</protein>
<organism evidence="1 2">
    <name type="scientific">Ajellomyces capsulatus</name>
    <name type="common">Darling's disease fungus</name>
    <name type="synonym">Histoplasma capsulatum</name>
    <dbReference type="NCBI Taxonomy" id="5037"/>
    <lineage>
        <taxon>Eukaryota</taxon>
        <taxon>Fungi</taxon>
        <taxon>Dikarya</taxon>
        <taxon>Ascomycota</taxon>
        <taxon>Pezizomycotina</taxon>
        <taxon>Eurotiomycetes</taxon>
        <taxon>Eurotiomycetidae</taxon>
        <taxon>Onygenales</taxon>
        <taxon>Ajellomycetaceae</taxon>
        <taxon>Histoplasma</taxon>
    </lineage>
</organism>
<comment type="caution">
    <text evidence="1">The sequence shown here is derived from an EMBL/GenBank/DDBJ whole genome shotgun (WGS) entry which is preliminary data.</text>
</comment>
<evidence type="ECO:0000313" key="1">
    <source>
        <dbReference type="EMBL" id="KAG5288602.1"/>
    </source>
</evidence>
<evidence type="ECO:0000313" key="2">
    <source>
        <dbReference type="Proteomes" id="UP000670092"/>
    </source>
</evidence>